<reference evidence="5 6" key="1">
    <citation type="submission" date="2017-02" db="EMBL/GenBank/DDBJ databases">
        <title>Draft Genome Sequence of Streptomyces tsukubaensis F601, a Producer of the immunosuppressant tacrolimus FK506.</title>
        <authorList>
            <person name="Zong G."/>
            <person name="Zhong C."/>
            <person name="Fu J."/>
            <person name="Qin R."/>
            <person name="Cao G."/>
        </authorList>
    </citation>
    <scope>NUCLEOTIDE SEQUENCE [LARGE SCALE GENOMIC DNA]</scope>
    <source>
        <strain evidence="5 6">F601</strain>
    </source>
</reference>
<dbReference type="PANTHER" id="PTHR43537">
    <property type="entry name" value="TRANSCRIPTIONAL REGULATOR, GNTR FAMILY"/>
    <property type="match status" value="1"/>
</dbReference>
<dbReference type="InterPro" id="IPR000524">
    <property type="entry name" value="Tscrpt_reg_HTH_GntR"/>
</dbReference>
<dbReference type="PROSITE" id="PS50949">
    <property type="entry name" value="HTH_GNTR"/>
    <property type="match status" value="1"/>
</dbReference>
<sequence>MQDNRVTGQAGRRAVSAGIRRALAAGDMAPGQRLIEQELSDTYQATRSAVREALQDLAAEGLVELVPRRGARVRVVSVDEAILITECRASLEGLCARRAAELATPEQRERLLAVGAGMREAVADHDLDRYSVLNRQLHDLVAEASGQTVAQSLLDRLNGQMVRHQFRLALRPGRPSQSLPQHLAIIDAVTTGDPAAAEAAANAHLNSVITELKATPVRGDAHDAAGAQTG</sequence>
<evidence type="ECO:0000313" key="5">
    <source>
        <dbReference type="EMBL" id="OON80104.1"/>
    </source>
</evidence>
<dbReference type="Pfam" id="PF07729">
    <property type="entry name" value="FCD"/>
    <property type="match status" value="1"/>
</dbReference>
<keyword evidence="6" id="KW-1185">Reference proteome</keyword>
<dbReference type="InterPro" id="IPR036390">
    <property type="entry name" value="WH_DNA-bd_sf"/>
</dbReference>
<dbReference type="InterPro" id="IPR036388">
    <property type="entry name" value="WH-like_DNA-bd_sf"/>
</dbReference>
<protein>
    <submittedName>
        <fullName evidence="5">GntR family transcriptional regulator</fullName>
    </submittedName>
</protein>
<evidence type="ECO:0000313" key="6">
    <source>
        <dbReference type="Proteomes" id="UP000190539"/>
    </source>
</evidence>
<dbReference type="EMBL" id="MVFC01000008">
    <property type="protein sequence ID" value="OON80104.1"/>
    <property type="molecule type" value="Genomic_DNA"/>
</dbReference>
<proteinExistence type="predicted"/>
<gene>
    <name evidence="5" type="ORF">B1H18_13080</name>
</gene>
<dbReference type="SUPFAM" id="SSF46785">
    <property type="entry name" value="Winged helix' DNA-binding domain"/>
    <property type="match status" value="1"/>
</dbReference>
<dbReference type="SMART" id="SM00345">
    <property type="entry name" value="HTH_GNTR"/>
    <property type="match status" value="1"/>
</dbReference>
<organism evidence="5 6">
    <name type="scientific">Streptomyces tsukubensis</name>
    <dbReference type="NCBI Taxonomy" id="83656"/>
    <lineage>
        <taxon>Bacteria</taxon>
        <taxon>Bacillati</taxon>
        <taxon>Actinomycetota</taxon>
        <taxon>Actinomycetes</taxon>
        <taxon>Kitasatosporales</taxon>
        <taxon>Streptomycetaceae</taxon>
        <taxon>Streptomyces</taxon>
    </lineage>
</organism>
<dbReference type="SUPFAM" id="SSF48008">
    <property type="entry name" value="GntR ligand-binding domain-like"/>
    <property type="match status" value="1"/>
</dbReference>
<keyword evidence="2" id="KW-0238">DNA-binding</keyword>
<dbReference type="AlphaFoldDB" id="A0A1V4A9X2"/>
<dbReference type="OrthoDB" id="9816161at2"/>
<dbReference type="Gene3D" id="1.20.120.530">
    <property type="entry name" value="GntR ligand-binding domain-like"/>
    <property type="match status" value="1"/>
</dbReference>
<dbReference type="SMART" id="SM00895">
    <property type="entry name" value="FCD"/>
    <property type="match status" value="1"/>
</dbReference>
<evidence type="ECO:0000256" key="3">
    <source>
        <dbReference type="ARBA" id="ARBA00023163"/>
    </source>
</evidence>
<keyword evidence="3" id="KW-0804">Transcription</keyword>
<evidence type="ECO:0000256" key="1">
    <source>
        <dbReference type="ARBA" id="ARBA00023015"/>
    </source>
</evidence>
<dbReference type="Proteomes" id="UP000190539">
    <property type="component" value="Unassembled WGS sequence"/>
</dbReference>
<name>A0A1V4A9X2_9ACTN</name>
<comment type="caution">
    <text evidence="5">The sequence shown here is derived from an EMBL/GenBank/DDBJ whole genome shotgun (WGS) entry which is preliminary data.</text>
</comment>
<dbReference type="RefSeq" id="WP_077967843.1">
    <property type="nucleotide sequence ID" value="NZ_CP045178.1"/>
</dbReference>
<dbReference type="Gene3D" id="1.10.10.10">
    <property type="entry name" value="Winged helix-like DNA-binding domain superfamily/Winged helix DNA-binding domain"/>
    <property type="match status" value="1"/>
</dbReference>
<feature type="domain" description="HTH gntR-type" evidence="4">
    <location>
        <begin position="9"/>
        <end position="76"/>
    </location>
</feature>
<evidence type="ECO:0000256" key="2">
    <source>
        <dbReference type="ARBA" id="ARBA00023125"/>
    </source>
</evidence>
<dbReference type="Pfam" id="PF00392">
    <property type="entry name" value="GntR"/>
    <property type="match status" value="1"/>
</dbReference>
<dbReference type="GO" id="GO:0003700">
    <property type="term" value="F:DNA-binding transcription factor activity"/>
    <property type="evidence" value="ECO:0007669"/>
    <property type="project" value="InterPro"/>
</dbReference>
<keyword evidence="1" id="KW-0805">Transcription regulation</keyword>
<dbReference type="GO" id="GO:0003677">
    <property type="term" value="F:DNA binding"/>
    <property type="evidence" value="ECO:0007669"/>
    <property type="project" value="UniProtKB-KW"/>
</dbReference>
<accession>A0A1V4A9X2</accession>
<dbReference type="InterPro" id="IPR008920">
    <property type="entry name" value="TF_FadR/GntR_C"/>
</dbReference>
<dbReference type="PANTHER" id="PTHR43537:SF24">
    <property type="entry name" value="GLUCONATE OPERON TRANSCRIPTIONAL REPRESSOR"/>
    <property type="match status" value="1"/>
</dbReference>
<evidence type="ECO:0000259" key="4">
    <source>
        <dbReference type="PROSITE" id="PS50949"/>
    </source>
</evidence>
<dbReference type="InterPro" id="IPR011711">
    <property type="entry name" value="GntR_C"/>
</dbReference>
<dbReference type="STRING" id="83656.B1H18_13080"/>
<dbReference type="CDD" id="cd07377">
    <property type="entry name" value="WHTH_GntR"/>
    <property type="match status" value="1"/>
</dbReference>